<keyword evidence="4" id="KW-1185">Reference proteome</keyword>
<proteinExistence type="predicted"/>
<dbReference type="SUPFAM" id="SSF56349">
    <property type="entry name" value="DNA breaking-rejoining enzymes"/>
    <property type="match status" value="1"/>
</dbReference>
<dbReference type="Gene3D" id="1.10.443.10">
    <property type="entry name" value="Intergrase catalytic core"/>
    <property type="match status" value="1"/>
</dbReference>
<evidence type="ECO:0000313" key="4">
    <source>
        <dbReference type="Proteomes" id="UP000261704"/>
    </source>
</evidence>
<evidence type="ECO:0000259" key="2">
    <source>
        <dbReference type="Pfam" id="PF00589"/>
    </source>
</evidence>
<dbReference type="InterPro" id="IPR002104">
    <property type="entry name" value="Integrase_catalytic"/>
</dbReference>
<dbReference type="OrthoDB" id="7510934at2"/>
<sequence>MPISAITSGGWSGDMVRFAIFIGMPRLFSRLCQWKRAKVYRIIFKRNRRGGCFTNTLFPLCRCIRRYRAVAFAVMKVRKEIGAEDYDIHALRHTTASELAALGLSDDLIMAVTGHTSRASVVRYAGAARQKARAQVAQDARRGGGTKRET</sequence>
<dbReference type="GO" id="GO:0006310">
    <property type="term" value="P:DNA recombination"/>
    <property type="evidence" value="ECO:0007669"/>
    <property type="project" value="UniProtKB-KW"/>
</dbReference>
<organism evidence="3 4">
    <name type="scientific">Profundibacter amoris</name>
    <dbReference type="NCBI Taxonomy" id="2171755"/>
    <lineage>
        <taxon>Bacteria</taxon>
        <taxon>Pseudomonadati</taxon>
        <taxon>Pseudomonadota</taxon>
        <taxon>Alphaproteobacteria</taxon>
        <taxon>Rhodobacterales</taxon>
        <taxon>Paracoccaceae</taxon>
        <taxon>Profundibacter</taxon>
    </lineage>
</organism>
<dbReference type="GO" id="GO:0015074">
    <property type="term" value="P:DNA integration"/>
    <property type="evidence" value="ECO:0007669"/>
    <property type="project" value="InterPro"/>
</dbReference>
<dbReference type="KEGG" id="pamo:BAR1_13850"/>
<evidence type="ECO:0000313" key="3">
    <source>
        <dbReference type="EMBL" id="AXX99839.1"/>
    </source>
</evidence>
<name>A0A347ULW1_9RHOB</name>
<evidence type="ECO:0000256" key="1">
    <source>
        <dbReference type="ARBA" id="ARBA00023172"/>
    </source>
</evidence>
<dbReference type="InterPro" id="IPR011010">
    <property type="entry name" value="DNA_brk_join_enz"/>
</dbReference>
<accession>A0A347ULW1</accession>
<dbReference type="EMBL" id="CP032125">
    <property type="protein sequence ID" value="AXX99839.1"/>
    <property type="molecule type" value="Genomic_DNA"/>
</dbReference>
<dbReference type="InterPro" id="IPR013762">
    <property type="entry name" value="Integrase-like_cat_sf"/>
</dbReference>
<reference evidence="3 4" key="1">
    <citation type="submission" date="2018-09" db="EMBL/GenBank/DDBJ databases">
        <title>Profundibacter amoris BAR1 gen. nov., sp. nov., a new member of the Roseobacter clade isolated at Lokis Castle Vent Field on the Arctic Mid-Oceanic Ridge.</title>
        <authorList>
            <person name="Le Moine Bauer S."/>
            <person name="Sjoeberg A.G."/>
            <person name="L'Haridon S."/>
            <person name="Stokke R."/>
            <person name="Roalkvam I."/>
            <person name="Steen I.H."/>
            <person name="Dahle H."/>
        </authorList>
    </citation>
    <scope>NUCLEOTIDE SEQUENCE [LARGE SCALE GENOMIC DNA]</scope>
    <source>
        <strain evidence="3 4">BAR1</strain>
    </source>
</reference>
<dbReference type="RefSeq" id="WP_118944490.1">
    <property type="nucleotide sequence ID" value="NZ_CP032125.1"/>
</dbReference>
<keyword evidence="1" id="KW-0233">DNA recombination</keyword>
<dbReference type="Proteomes" id="UP000261704">
    <property type="component" value="Chromosome"/>
</dbReference>
<feature type="domain" description="Tyr recombinase" evidence="2">
    <location>
        <begin position="68"/>
        <end position="128"/>
    </location>
</feature>
<protein>
    <recommendedName>
        <fullName evidence="2">Tyr recombinase domain-containing protein</fullName>
    </recommendedName>
</protein>
<dbReference type="Pfam" id="PF00589">
    <property type="entry name" value="Phage_integrase"/>
    <property type="match status" value="1"/>
</dbReference>
<dbReference type="GO" id="GO:0003677">
    <property type="term" value="F:DNA binding"/>
    <property type="evidence" value="ECO:0007669"/>
    <property type="project" value="InterPro"/>
</dbReference>
<gene>
    <name evidence="3" type="ORF">BAR1_13850</name>
</gene>
<dbReference type="AlphaFoldDB" id="A0A347ULW1"/>